<comment type="caution">
    <text evidence="1">The sequence shown here is derived from an EMBL/GenBank/DDBJ whole genome shotgun (WGS) entry which is preliminary data.</text>
</comment>
<organism evidence="1 2">
    <name type="scientific">Adiantum capillus-veneris</name>
    <name type="common">Maidenhair fern</name>
    <dbReference type="NCBI Taxonomy" id="13818"/>
    <lineage>
        <taxon>Eukaryota</taxon>
        <taxon>Viridiplantae</taxon>
        <taxon>Streptophyta</taxon>
        <taxon>Embryophyta</taxon>
        <taxon>Tracheophyta</taxon>
        <taxon>Polypodiopsida</taxon>
        <taxon>Polypodiidae</taxon>
        <taxon>Polypodiales</taxon>
        <taxon>Pteridineae</taxon>
        <taxon>Pteridaceae</taxon>
        <taxon>Vittarioideae</taxon>
        <taxon>Adiantum</taxon>
    </lineage>
</organism>
<gene>
    <name evidence="1" type="ORF">GOP47_0009548</name>
</gene>
<reference evidence="1" key="1">
    <citation type="submission" date="2021-01" db="EMBL/GenBank/DDBJ databases">
        <title>Adiantum capillus-veneris genome.</title>
        <authorList>
            <person name="Fang Y."/>
            <person name="Liao Q."/>
        </authorList>
    </citation>
    <scope>NUCLEOTIDE SEQUENCE</scope>
    <source>
        <strain evidence="1">H3</strain>
        <tissue evidence="1">Leaf</tissue>
    </source>
</reference>
<accession>A0A9D4ZIT8</accession>
<proteinExistence type="predicted"/>
<dbReference type="EMBL" id="JABFUD020000009">
    <property type="protein sequence ID" value="KAI5075472.1"/>
    <property type="molecule type" value="Genomic_DNA"/>
</dbReference>
<protein>
    <submittedName>
        <fullName evidence="1">Uncharacterized protein</fullName>
    </submittedName>
</protein>
<keyword evidence="2" id="KW-1185">Reference proteome</keyword>
<name>A0A9D4ZIT8_ADICA</name>
<dbReference type="AlphaFoldDB" id="A0A9D4ZIT8"/>
<evidence type="ECO:0000313" key="1">
    <source>
        <dbReference type="EMBL" id="KAI5075472.1"/>
    </source>
</evidence>
<sequence length="76" mass="8156">MLSSKVKLGSSKIIDGAFGRIIGDVVVRINSIGASSPFDSTTVASSSVYSPSFAYWHSQLPDAYCNVSLTNLYIHK</sequence>
<evidence type="ECO:0000313" key="2">
    <source>
        <dbReference type="Proteomes" id="UP000886520"/>
    </source>
</evidence>
<dbReference type="Proteomes" id="UP000886520">
    <property type="component" value="Chromosome 9"/>
</dbReference>